<gene>
    <name evidence="1" type="ORF">BJ212DRAFT_1333055</name>
</gene>
<sequence>LCDRHLLPDFPYTRASSSFSAAVHLYTRPSQLDTAQVWHRRFRDTPPWCHFGLMRLRARTASLLSARPSWLSVVHIVCNSGDTSSLLEGKTADHIREVFDRVERRLFSDDAGLWQQYRTRYYATWVLHPHNLLVRRWNLNCCHD</sequence>
<accession>A0A9P7JGX6</accession>
<dbReference type="OrthoDB" id="2692284at2759"/>
<comment type="caution">
    <text evidence="1">The sequence shown here is derived from an EMBL/GenBank/DDBJ whole genome shotgun (WGS) entry which is preliminary data.</text>
</comment>
<organism evidence="1 2">
    <name type="scientific">Suillus subaureus</name>
    <dbReference type="NCBI Taxonomy" id="48587"/>
    <lineage>
        <taxon>Eukaryota</taxon>
        <taxon>Fungi</taxon>
        <taxon>Dikarya</taxon>
        <taxon>Basidiomycota</taxon>
        <taxon>Agaricomycotina</taxon>
        <taxon>Agaricomycetes</taxon>
        <taxon>Agaricomycetidae</taxon>
        <taxon>Boletales</taxon>
        <taxon>Suillineae</taxon>
        <taxon>Suillaceae</taxon>
        <taxon>Suillus</taxon>
    </lineage>
</organism>
<protein>
    <submittedName>
        <fullName evidence="1">Uncharacterized protein</fullName>
    </submittedName>
</protein>
<name>A0A9P7JGX6_9AGAM</name>
<dbReference type="Proteomes" id="UP000807769">
    <property type="component" value="Unassembled WGS sequence"/>
</dbReference>
<dbReference type="EMBL" id="JABBWG010000006">
    <property type="protein sequence ID" value="KAG1821724.1"/>
    <property type="molecule type" value="Genomic_DNA"/>
</dbReference>
<dbReference type="RefSeq" id="XP_041196464.1">
    <property type="nucleotide sequence ID" value="XM_041334828.1"/>
</dbReference>
<keyword evidence="2" id="KW-1185">Reference proteome</keyword>
<evidence type="ECO:0000313" key="1">
    <source>
        <dbReference type="EMBL" id="KAG1821724.1"/>
    </source>
</evidence>
<proteinExistence type="predicted"/>
<dbReference type="GeneID" id="64628845"/>
<dbReference type="AlphaFoldDB" id="A0A9P7JGX6"/>
<evidence type="ECO:0000313" key="2">
    <source>
        <dbReference type="Proteomes" id="UP000807769"/>
    </source>
</evidence>
<feature type="non-terminal residue" evidence="1">
    <location>
        <position position="144"/>
    </location>
</feature>
<reference evidence="1" key="1">
    <citation type="journal article" date="2020" name="New Phytol.">
        <title>Comparative genomics reveals dynamic genome evolution in host specialist ectomycorrhizal fungi.</title>
        <authorList>
            <person name="Lofgren L.A."/>
            <person name="Nguyen N.H."/>
            <person name="Vilgalys R."/>
            <person name="Ruytinx J."/>
            <person name="Liao H.L."/>
            <person name="Branco S."/>
            <person name="Kuo A."/>
            <person name="LaButti K."/>
            <person name="Lipzen A."/>
            <person name="Andreopoulos W."/>
            <person name="Pangilinan J."/>
            <person name="Riley R."/>
            <person name="Hundley H."/>
            <person name="Na H."/>
            <person name="Barry K."/>
            <person name="Grigoriev I.V."/>
            <person name="Stajich J.E."/>
            <person name="Kennedy P.G."/>
        </authorList>
    </citation>
    <scope>NUCLEOTIDE SEQUENCE</scope>
    <source>
        <strain evidence="1">MN1</strain>
    </source>
</reference>